<keyword evidence="2" id="KW-1185">Reference proteome</keyword>
<gene>
    <name evidence="1" type="ORF">N7G274_002743</name>
</gene>
<comment type="caution">
    <text evidence="1">The sequence shown here is derived from an EMBL/GenBank/DDBJ whole genome shotgun (WGS) entry which is preliminary data.</text>
</comment>
<reference evidence="1 2" key="1">
    <citation type="submission" date="2024-09" db="EMBL/GenBank/DDBJ databases">
        <title>Rethinking Asexuality: The Enigmatic Case of Functional Sexual Genes in Lepraria (Stereocaulaceae).</title>
        <authorList>
            <person name="Doellman M."/>
            <person name="Sun Y."/>
            <person name="Barcenas-Pena A."/>
            <person name="Lumbsch H.T."/>
            <person name="Grewe F."/>
        </authorList>
    </citation>
    <scope>NUCLEOTIDE SEQUENCE [LARGE SCALE GENOMIC DNA]</scope>
    <source>
        <strain evidence="1 2">Mercado 3170</strain>
    </source>
</reference>
<dbReference type="PANTHER" id="PTHR42085">
    <property type="entry name" value="F-BOX DOMAIN-CONTAINING PROTEIN"/>
    <property type="match status" value="1"/>
</dbReference>
<dbReference type="Proteomes" id="UP001590950">
    <property type="component" value="Unassembled WGS sequence"/>
</dbReference>
<name>A0ABR4AGP7_9LECA</name>
<accession>A0ABR4AGP7</accession>
<proteinExistence type="predicted"/>
<protein>
    <recommendedName>
        <fullName evidence="3">SAP domain-containing protein</fullName>
    </recommendedName>
</protein>
<evidence type="ECO:0000313" key="1">
    <source>
        <dbReference type="EMBL" id="KAL2044968.1"/>
    </source>
</evidence>
<dbReference type="InterPro" id="IPR038883">
    <property type="entry name" value="AN11006-like"/>
</dbReference>
<dbReference type="EMBL" id="JBEFKJ010000008">
    <property type="protein sequence ID" value="KAL2044968.1"/>
    <property type="molecule type" value="Genomic_DNA"/>
</dbReference>
<dbReference type="PANTHER" id="PTHR42085:SF1">
    <property type="entry name" value="F-BOX DOMAIN-CONTAINING PROTEIN"/>
    <property type="match status" value="1"/>
</dbReference>
<sequence>MPWDYQSSFLDYKDAELHSMLRSHGKLVSGRKNDKAARMEHLVEEHPYLTTPWNIKSSYHDYRKVELSLKLKERNLLDSGTKAAMAERMQAFDDEHPFPFLKLPPELRNKIYKLAATQYYFDKVNCDDDRYMNAHTSHGAIWQPGLIRCNKQLSNEGRLFFFQLHEFVFDITYHKPEFLAWFDVIGEAARREIRHLTLDISFNMFDSRRTDRLDRFVTSDVPMMDKIHASVSPKAVVTWRTQYNASSLSRIHDVYLRRHTDPKKTPVFRDSDVYDEDRRSWLRFDLGKCGEGTDH</sequence>
<dbReference type="InterPro" id="IPR036361">
    <property type="entry name" value="SAP_dom_sf"/>
</dbReference>
<evidence type="ECO:0000313" key="2">
    <source>
        <dbReference type="Proteomes" id="UP001590950"/>
    </source>
</evidence>
<evidence type="ECO:0008006" key="3">
    <source>
        <dbReference type="Google" id="ProtNLM"/>
    </source>
</evidence>
<dbReference type="Gene3D" id="1.10.720.30">
    <property type="entry name" value="SAP domain"/>
    <property type="match status" value="1"/>
</dbReference>
<organism evidence="1 2">
    <name type="scientific">Stereocaulon virgatum</name>
    <dbReference type="NCBI Taxonomy" id="373712"/>
    <lineage>
        <taxon>Eukaryota</taxon>
        <taxon>Fungi</taxon>
        <taxon>Dikarya</taxon>
        <taxon>Ascomycota</taxon>
        <taxon>Pezizomycotina</taxon>
        <taxon>Lecanoromycetes</taxon>
        <taxon>OSLEUM clade</taxon>
        <taxon>Lecanoromycetidae</taxon>
        <taxon>Lecanorales</taxon>
        <taxon>Lecanorineae</taxon>
        <taxon>Stereocaulaceae</taxon>
        <taxon>Stereocaulon</taxon>
    </lineage>
</organism>